<dbReference type="AlphaFoldDB" id="D5Q774"/>
<evidence type="ECO:0000313" key="1">
    <source>
        <dbReference type="EMBL" id="EFH06243.1"/>
    </source>
</evidence>
<gene>
    <name evidence="1" type="ORF">HMPREF0220_2758</name>
</gene>
<protein>
    <submittedName>
        <fullName evidence="1">Uncharacterized protein</fullName>
    </submittedName>
</protein>
<reference evidence="1 2" key="1">
    <citation type="submission" date="2010-05" db="EMBL/GenBank/DDBJ databases">
        <authorList>
            <person name="Qin X."/>
            <person name="Bachman B."/>
            <person name="Battles P."/>
            <person name="Bell A."/>
            <person name="Bess C."/>
            <person name="Bickham C."/>
            <person name="Chaboub L."/>
            <person name="Chen D."/>
            <person name="Coyle M."/>
            <person name="Deiros D.R."/>
            <person name="Dinh H."/>
            <person name="Forbes L."/>
            <person name="Fowler G."/>
            <person name="Francisco L."/>
            <person name="Fu Q."/>
            <person name="Gubbala S."/>
            <person name="Hale W."/>
            <person name="Han Y."/>
            <person name="Hemphill L."/>
            <person name="Highlander S.K."/>
            <person name="Hirani K."/>
            <person name="Hogues M."/>
            <person name="Jackson L."/>
            <person name="Jakkamsetti A."/>
            <person name="Javaid M."/>
            <person name="Jiang H."/>
            <person name="Korchina V."/>
            <person name="Kovar C."/>
            <person name="Lara F."/>
            <person name="Lee S."/>
            <person name="Mata R."/>
            <person name="Mathew T."/>
            <person name="Moen C."/>
            <person name="Morales K."/>
            <person name="Munidasa M."/>
            <person name="Nazareth L."/>
            <person name="Ngo R."/>
            <person name="Nguyen L."/>
            <person name="Okwuonu G."/>
            <person name="Ongeri F."/>
            <person name="Patil S."/>
            <person name="Petrosino J."/>
            <person name="Pham C."/>
            <person name="Pham P."/>
            <person name="Pu L.-L."/>
            <person name="Puazo M."/>
            <person name="Raj R."/>
            <person name="Reid J."/>
            <person name="Rouhana J."/>
            <person name="Saada N."/>
            <person name="Shang Y."/>
            <person name="Simmons D."/>
            <person name="Thornton R."/>
            <person name="Warren J."/>
            <person name="Weissenberger G."/>
            <person name="Zhang J."/>
            <person name="Zhang L."/>
            <person name="Zhou C."/>
            <person name="Zhu D."/>
            <person name="Muzny D."/>
            <person name="Worley K."/>
            <person name="Gibbs R."/>
        </authorList>
    </citation>
    <scope>NUCLEOTIDE SEQUENCE [LARGE SCALE GENOMIC DNA]</scope>
    <source>
        <strain evidence="1 2">NAP08</strain>
    </source>
</reference>
<dbReference type="Proteomes" id="UP000003227">
    <property type="component" value="Unassembled WGS sequence"/>
</dbReference>
<organism evidence="1 2">
    <name type="scientific">Clostridioides difficile NAP08</name>
    <dbReference type="NCBI Taxonomy" id="525259"/>
    <lineage>
        <taxon>Bacteria</taxon>
        <taxon>Bacillati</taxon>
        <taxon>Bacillota</taxon>
        <taxon>Clostridia</taxon>
        <taxon>Peptostreptococcales</taxon>
        <taxon>Peptostreptococcaceae</taxon>
        <taxon>Clostridioides</taxon>
    </lineage>
</organism>
<dbReference type="HOGENOM" id="CLU_2509782_0_0_9"/>
<dbReference type="EMBL" id="ADNX01000067">
    <property type="protein sequence ID" value="EFH06243.1"/>
    <property type="molecule type" value="Genomic_DNA"/>
</dbReference>
<accession>D5Q774</accession>
<proteinExistence type="predicted"/>
<sequence length="85" mass="10506">MSETNIEKIENALRICREIHFHMQSIELLENKLYLKEHTYKYLKKTYNVDKLDWNIDEEKSPVFNYHLMKIMIEIELLRKLNKSY</sequence>
<comment type="caution">
    <text evidence="1">The sequence shown here is derived from an EMBL/GenBank/DDBJ whole genome shotgun (WGS) entry which is preliminary data.</text>
</comment>
<name>D5Q774_CLODI</name>
<evidence type="ECO:0000313" key="2">
    <source>
        <dbReference type="Proteomes" id="UP000003227"/>
    </source>
</evidence>